<evidence type="ECO:0000313" key="5">
    <source>
        <dbReference type="Proteomes" id="UP000295221"/>
    </source>
</evidence>
<accession>A0A4R2GGB2</accession>
<proteinExistence type="predicted"/>
<dbReference type="OrthoDB" id="9781208at2"/>
<dbReference type="PANTHER" id="PTHR44591:SF3">
    <property type="entry name" value="RESPONSE REGULATORY DOMAIN-CONTAINING PROTEIN"/>
    <property type="match status" value="1"/>
</dbReference>
<feature type="modified residue" description="4-aspartylphosphate" evidence="2">
    <location>
        <position position="56"/>
    </location>
</feature>
<dbReference type="SUPFAM" id="SSF52172">
    <property type="entry name" value="CheY-like"/>
    <property type="match status" value="1"/>
</dbReference>
<dbReference type="PROSITE" id="PS50110">
    <property type="entry name" value="RESPONSE_REGULATORY"/>
    <property type="match status" value="1"/>
</dbReference>
<keyword evidence="1 2" id="KW-0597">Phosphoprotein</keyword>
<feature type="domain" description="Response regulatory" evidence="3">
    <location>
        <begin position="7"/>
        <end position="123"/>
    </location>
</feature>
<evidence type="ECO:0000256" key="1">
    <source>
        <dbReference type="ARBA" id="ARBA00022553"/>
    </source>
</evidence>
<name>A0A4R2GGB2_9BACT</name>
<keyword evidence="5" id="KW-1185">Reference proteome</keyword>
<dbReference type="InterPro" id="IPR001789">
    <property type="entry name" value="Sig_transdc_resp-reg_receiver"/>
</dbReference>
<dbReference type="SMART" id="SM00448">
    <property type="entry name" value="REC"/>
    <property type="match status" value="1"/>
</dbReference>
<dbReference type="Pfam" id="PF00072">
    <property type="entry name" value="Response_reg"/>
    <property type="match status" value="1"/>
</dbReference>
<dbReference type="PANTHER" id="PTHR44591">
    <property type="entry name" value="STRESS RESPONSE REGULATOR PROTEIN 1"/>
    <property type="match status" value="1"/>
</dbReference>
<dbReference type="AlphaFoldDB" id="A0A4R2GGB2"/>
<protein>
    <submittedName>
        <fullName evidence="4">Response regulator receiver domain-containing protein</fullName>
    </submittedName>
</protein>
<sequence length="129" mass="14659">MKINDDYILIVDDSQTNNVLLEAVLAEEDYPTQTAMSATEAWNLIYKQQPALILLDLLMPKISGFHLLERLKSKEIYGKIPVIIVSALNDPDTIRVLKEMGADDFFTKPLNIQGLLKRVAQLYPRQETV</sequence>
<dbReference type="InterPro" id="IPR011006">
    <property type="entry name" value="CheY-like_superfamily"/>
</dbReference>
<organism evidence="4 5">
    <name type="scientific">Natronoflexus pectinivorans</name>
    <dbReference type="NCBI Taxonomy" id="682526"/>
    <lineage>
        <taxon>Bacteria</taxon>
        <taxon>Pseudomonadati</taxon>
        <taxon>Bacteroidota</taxon>
        <taxon>Bacteroidia</taxon>
        <taxon>Marinilabiliales</taxon>
        <taxon>Marinilabiliaceae</taxon>
        <taxon>Natronoflexus</taxon>
    </lineage>
</organism>
<dbReference type="GO" id="GO:0000160">
    <property type="term" value="P:phosphorelay signal transduction system"/>
    <property type="evidence" value="ECO:0007669"/>
    <property type="project" value="InterPro"/>
</dbReference>
<dbReference type="Gene3D" id="3.40.50.2300">
    <property type="match status" value="1"/>
</dbReference>
<evidence type="ECO:0000256" key="2">
    <source>
        <dbReference type="PROSITE-ProRule" id="PRU00169"/>
    </source>
</evidence>
<dbReference type="Proteomes" id="UP000295221">
    <property type="component" value="Unassembled WGS sequence"/>
</dbReference>
<comment type="caution">
    <text evidence="4">The sequence shown here is derived from an EMBL/GenBank/DDBJ whole genome shotgun (WGS) entry which is preliminary data.</text>
</comment>
<dbReference type="InterPro" id="IPR050595">
    <property type="entry name" value="Bact_response_regulator"/>
</dbReference>
<gene>
    <name evidence="4" type="ORF">EV194_11245</name>
</gene>
<dbReference type="RefSeq" id="WP_132434617.1">
    <property type="nucleotide sequence ID" value="NZ_SLWK01000012.1"/>
</dbReference>
<evidence type="ECO:0000259" key="3">
    <source>
        <dbReference type="PROSITE" id="PS50110"/>
    </source>
</evidence>
<reference evidence="4 5" key="1">
    <citation type="submission" date="2019-03" db="EMBL/GenBank/DDBJ databases">
        <title>Genomic Encyclopedia of Type Strains, Phase IV (KMG-IV): sequencing the most valuable type-strain genomes for metagenomic binning, comparative biology and taxonomic classification.</title>
        <authorList>
            <person name="Goeker M."/>
        </authorList>
    </citation>
    <scope>NUCLEOTIDE SEQUENCE [LARGE SCALE GENOMIC DNA]</scope>
    <source>
        <strain evidence="4 5">DSM 24179</strain>
    </source>
</reference>
<dbReference type="EMBL" id="SLWK01000012">
    <property type="protein sequence ID" value="TCO06822.1"/>
    <property type="molecule type" value="Genomic_DNA"/>
</dbReference>
<evidence type="ECO:0000313" key="4">
    <source>
        <dbReference type="EMBL" id="TCO06822.1"/>
    </source>
</evidence>